<evidence type="ECO:0000313" key="1">
    <source>
        <dbReference type="EMBL" id="GBN78779.1"/>
    </source>
</evidence>
<accession>A0A4Y2RU28</accession>
<feature type="non-terminal residue" evidence="1">
    <location>
        <position position="1"/>
    </location>
</feature>
<dbReference type="EMBL" id="BGPR01018302">
    <property type="protein sequence ID" value="GBN78779.1"/>
    <property type="molecule type" value="Genomic_DNA"/>
</dbReference>
<organism evidence="1 2">
    <name type="scientific">Araneus ventricosus</name>
    <name type="common">Orbweaver spider</name>
    <name type="synonym">Epeira ventricosa</name>
    <dbReference type="NCBI Taxonomy" id="182803"/>
    <lineage>
        <taxon>Eukaryota</taxon>
        <taxon>Metazoa</taxon>
        <taxon>Ecdysozoa</taxon>
        <taxon>Arthropoda</taxon>
        <taxon>Chelicerata</taxon>
        <taxon>Arachnida</taxon>
        <taxon>Araneae</taxon>
        <taxon>Araneomorphae</taxon>
        <taxon>Entelegynae</taxon>
        <taxon>Araneoidea</taxon>
        <taxon>Araneidae</taxon>
        <taxon>Araneus</taxon>
    </lineage>
</organism>
<keyword evidence="2" id="KW-1185">Reference proteome</keyword>
<sequence length="56" mass="6443">GLITVYAPYLLMPRGRGGLVVRCRRRSQRVPSSKDSTEDSPCMWSWRRSNIPPPVR</sequence>
<name>A0A4Y2RU28_ARAVE</name>
<evidence type="ECO:0000313" key="2">
    <source>
        <dbReference type="Proteomes" id="UP000499080"/>
    </source>
</evidence>
<protein>
    <submittedName>
        <fullName evidence="1">Uncharacterized protein</fullName>
    </submittedName>
</protein>
<dbReference type="AlphaFoldDB" id="A0A4Y2RU28"/>
<gene>
    <name evidence="1" type="ORF">AVEN_71284_1</name>
</gene>
<dbReference type="Proteomes" id="UP000499080">
    <property type="component" value="Unassembled WGS sequence"/>
</dbReference>
<proteinExistence type="predicted"/>
<reference evidence="1 2" key="1">
    <citation type="journal article" date="2019" name="Sci. Rep.">
        <title>Orb-weaving spider Araneus ventricosus genome elucidates the spidroin gene catalogue.</title>
        <authorList>
            <person name="Kono N."/>
            <person name="Nakamura H."/>
            <person name="Ohtoshi R."/>
            <person name="Moran D.A.P."/>
            <person name="Shinohara A."/>
            <person name="Yoshida Y."/>
            <person name="Fujiwara M."/>
            <person name="Mori M."/>
            <person name="Tomita M."/>
            <person name="Arakawa K."/>
        </authorList>
    </citation>
    <scope>NUCLEOTIDE SEQUENCE [LARGE SCALE GENOMIC DNA]</scope>
</reference>
<comment type="caution">
    <text evidence="1">The sequence shown here is derived from an EMBL/GenBank/DDBJ whole genome shotgun (WGS) entry which is preliminary data.</text>
</comment>